<evidence type="ECO:0000313" key="2">
    <source>
        <dbReference type="Proteomes" id="UP001497493"/>
    </source>
</evidence>
<sequence length="349" mass="38843">MADPDRAAPHPLNEVLWRTPWRFDFFEALRRIECQHPDKPRLGTARKVGDDPVRLGQEVELDFPPSTLATARVGDGSRPARLGVRFLGLFGPQGPLPLHLTEYVRERLRHRGDRSFAAFADVFHHRMLCLFYRAWASARPTVGYDRPESDPFARYFGALFGCAAPALRNRDAMPDRAKLYFSGLLACGTKHADGLWALIGEFFGLPVAVREFVGEWMAIPPGEQTRLGASPRNSALGRSVLVGARVWGCQHKFRVVLGPMGFTSYRGLLPGEAGLRELVALVLNYAGLEWVFDVNLILCREEVPALRLDGTVQLGWTSWLGERTGKGDADDLVLDPLRADGWAPPMGCR</sequence>
<dbReference type="PANTHER" id="PTHR35564">
    <property type="match status" value="1"/>
</dbReference>
<organism evidence="1 2">
    <name type="scientific">Candidatus Methylocalor cossyra</name>
    <dbReference type="NCBI Taxonomy" id="3108543"/>
    <lineage>
        <taxon>Bacteria</taxon>
        <taxon>Pseudomonadati</taxon>
        <taxon>Pseudomonadota</taxon>
        <taxon>Gammaproteobacteria</taxon>
        <taxon>Methylococcales</taxon>
        <taxon>Methylococcaceae</taxon>
        <taxon>Candidatus Methylocalor</taxon>
    </lineage>
</organism>
<keyword evidence="2" id="KW-1185">Reference proteome</keyword>
<reference evidence="1 2" key="1">
    <citation type="submission" date="2024-04" db="EMBL/GenBank/DDBJ databases">
        <authorList>
            <person name="Cremers G."/>
        </authorList>
    </citation>
    <scope>NUCLEOTIDE SEQUENCE [LARGE SCALE GENOMIC DNA]</scope>
    <source>
        <strain evidence="1">MeCH1-AG</strain>
    </source>
</reference>
<accession>A0ABP1C646</accession>
<dbReference type="RefSeq" id="WP_348759268.1">
    <property type="nucleotide sequence ID" value="NZ_OZ026884.1"/>
</dbReference>
<name>A0ABP1C646_9GAMM</name>
<protein>
    <submittedName>
        <fullName evidence="1">Type VI secretion system protein ImpH</fullName>
    </submittedName>
</protein>
<dbReference type="PANTHER" id="PTHR35564:SF4">
    <property type="entry name" value="CYTOPLASMIC PROTEIN"/>
    <property type="match status" value="1"/>
</dbReference>
<dbReference type="InterPro" id="IPR010732">
    <property type="entry name" value="T6SS_TssG-like"/>
</dbReference>
<dbReference type="NCBIfam" id="TIGR03347">
    <property type="entry name" value="VI_chp_1"/>
    <property type="match status" value="1"/>
</dbReference>
<dbReference type="Proteomes" id="UP001497493">
    <property type="component" value="Chromosome"/>
</dbReference>
<gene>
    <name evidence="1" type="ORF">MECH1_V1_0954</name>
</gene>
<evidence type="ECO:0000313" key="1">
    <source>
        <dbReference type="EMBL" id="CAL1239730.1"/>
    </source>
</evidence>
<proteinExistence type="predicted"/>
<dbReference type="Pfam" id="PF06996">
    <property type="entry name" value="T6SS_TssG"/>
    <property type="match status" value="1"/>
</dbReference>
<dbReference type="EMBL" id="OZ026884">
    <property type="protein sequence ID" value="CAL1239730.1"/>
    <property type="molecule type" value="Genomic_DNA"/>
</dbReference>